<name>A0A392UWR8_9FABA</name>
<accession>A0A392UWR8</accession>
<comment type="caution">
    <text evidence="1">The sequence shown here is derived from an EMBL/GenBank/DDBJ whole genome shotgun (WGS) entry which is preliminary data.</text>
</comment>
<evidence type="ECO:0000313" key="1">
    <source>
        <dbReference type="EMBL" id="MCI80428.1"/>
    </source>
</evidence>
<protein>
    <submittedName>
        <fullName evidence="1">Uncharacterized protein</fullName>
    </submittedName>
</protein>
<keyword evidence="2" id="KW-1185">Reference proteome</keyword>
<dbReference type="AlphaFoldDB" id="A0A392UWR8"/>
<dbReference type="EMBL" id="LXQA010995416">
    <property type="protein sequence ID" value="MCI80428.1"/>
    <property type="molecule type" value="Genomic_DNA"/>
</dbReference>
<evidence type="ECO:0000313" key="2">
    <source>
        <dbReference type="Proteomes" id="UP000265520"/>
    </source>
</evidence>
<reference evidence="1 2" key="1">
    <citation type="journal article" date="2018" name="Front. Plant Sci.">
        <title>Red Clover (Trifolium pratense) and Zigzag Clover (T. medium) - A Picture of Genomic Similarities and Differences.</title>
        <authorList>
            <person name="Dluhosova J."/>
            <person name="Istvanek J."/>
            <person name="Nedelnik J."/>
            <person name="Repkova J."/>
        </authorList>
    </citation>
    <scope>NUCLEOTIDE SEQUENCE [LARGE SCALE GENOMIC DNA]</scope>
    <source>
        <strain evidence="2">cv. 10/8</strain>
        <tissue evidence="1">Leaf</tissue>
    </source>
</reference>
<sequence length="67" mass="7447">MSRCHAVYTMLLGEPIRVGSLIAESSKSMVTAANVYMGHPFVITRLCEKLQVPTRGRDEIKNPVETL</sequence>
<dbReference type="Proteomes" id="UP000265520">
    <property type="component" value="Unassembled WGS sequence"/>
</dbReference>
<feature type="non-terminal residue" evidence="1">
    <location>
        <position position="67"/>
    </location>
</feature>
<proteinExistence type="predicted"/>
<organism evidence="1 2">
    <name type="scientific">Trifolium medium</name>
    <dbReference type="NCBI Taxonomy" id="97028"/>
    <lineage>
        <taxon>Eukaryota</taxon>
        <taxon>Viridiplantae</taxon>
        <taxon>Streptophyta</taxon>
        <taxon>Embryophyta</taxon>
        <taxon>Tracheophyta</taxon>
        <taxon>Spermatophyta</taxon>
        <taxon>Magnoliopsida</taxon>
        <taxon>eudicotyledons</taxon>
        <taxon>Gunneridae</taxon>
        <taxon>Pentapetalae</taxon>
        <taxon>rosids</taxon>
        <taxon>fabids</taxon>
        <taxon>Fabales</taxon>
        <taxon>Fabaceae</taxon>
        <taxon>Papilionoideae</taxon>
        <taxon>50 kb inversion clade</taxon>
        <taxon>NPAAA clade</taxon>
        <taxon>Hologalegina</taxon>
        <taxon>IRL clade</taxon>
        <taxon>Trifolieae</taxon>
        <taxon>Trifolium</taxon>
    </lineage>
</organism>